<feature type="compositionally biased region" description="Polar residues" evidence="1">
    <location>
        <begin position="22"/>
        <end position="43"/>
    </location>
</feature>
<gene>
    <name evidence="2" type="ORF">GCM10025868_22930</name>
</gene>
<accession>A0ABQ6JFV6</accession>
<protein>
    <submittedName>
        <fullName evidence="2">Uncharacterized protein</fullName>
    </submittedName>
</protein>
<sequence length="142" mass="15027">MLKRMCGTKLVLCRNAEVSSRYGSDRTATIHRSNRSVTPSPSLRQEGGGAQADDRQRDDRSPPHRASAQHRPHLLAGPRLLAHAVDALDADGRLPLALGAGRPLAPLTADVGDPVGVTRADRLGLLRRGLRHGAPSVPGTTG</sequence>
<evidence type="ECO:0000313" key="3">
    <source>
        <dbReference type="Proteomes" id="UP001157017"/>
    </source>
</evidence>
<dbReference type="Proteomes" id="UP001157017">
    <property type="component" value="Unassembled WGS sequence"/>
</dbReference>
<feature type="region of interest" description="Disordered" evidence="1">
    <location>
        <begin position="22"/>
        <end position="76"/>
    </location>
</feature>
<name>A0ABQ6JFV6_9ACTN</name>
<proteinExistence type="predicted"/>
<keyword evidence="3" id="KW-1185">Reference proteome</keyword>
<reference evidence="3" key="1">
    <citation type="journal article" date="2019" name="Int. J. Syst. Evol. Microbiol.">
        <title>The Global Catalogue of Microorganisms (GCM) 10K type strain sequencing project: providing services to taxonomists for standard genome sequencing and annotation.</title>
        <authorList>
            <consortium name="The Broad Institute Genomics Platform"/>
            <consortium name="The Broad Institute Genome Sequencing Center for Infectious Disease"/>
            <person name="Wu L."/>
            <person name="Ma J."/>
        </authorList>
    </citation>
    <scope>NUCLEOTIDE SEQUENCE [LARGE SCALE GENOMIC DNA]</scope>
    <source>
        <strain evidence="3">NBRC 108730</strain>
    </source>
</reference>
<comment type="caution">
    <text evidence="2">The sequence shown here is derived from an EMBL/GenBank/DDBJ whole genome shotgun (WGS) entry which is preliminary data.</text>
</comment>
<feature type="compositionally biased region" description="Basic and acidic residues" evidence="1">
    <location>
        <begin position="52"/>
        <end position="62"/>
    </location>
</feature>
<evidence type="ECO:0000313" key="2">
    <source>
        <dbReference type="EMBL" id="GMA87043.1"/>
    </source>
</evidence>
<evidence type="ECO:0000256" key="1">
    <source>
        <dbReference type="SAM" id="MobiDB-lite"/>
    </source>
</evidence>
<dbReference type="EMBL" id="BSUZ01000001">
    <property type="protein sequence ID" value="GMA87043.1"/>
    <property type="molecule type" value="Genomic_DNA"/>
</dbReference>
<organism evidence="2 3">
    <name type="scientific">Angustibacter aerolatus</name>
    <dbReference type="NCBI Taxonomy" id="1162965"/>
    <lineage>
        <taxon>Bacteria</taxon>
        <taxon>Bacillati</taxon>
        <taxon>Actinomycetota</taxon>
        <taxon>Actinomycetes</taxon>
        <taxon>Kineosporiales</taxon>
        <taxon>Kineosporiaceae</taxon>
    </lineage>
</organism>